<dbReference type="AlphaFoldDB" id="A0A6G1HW99"/>
<protein>
    <recommendedName>
        <fullName evidence="8">Tat pathway signal sequence</fullName>
    </recommendedName>
</protein>
<evidence type="ECO:0000256" key="4">
    <source>
        <dbReference type="SAM" id="MobiDB-lite"/>
    </source>
</evidence>
<comment type="similarity">
    <text evidence="3">Belongs to the ustYa family.</text>
</comment>
<comment type="pathway">
    <text evidence="1">Mycotoxin biosynthesis.</text>
</comment>
<evidence type="ECO:0000256" key="1">
    <source>
        <dbReference type="ARBA" id="ARBA00004685"/>
    </source>
</evidence>
<keyword evidence="5" id="KW-1133">Transmembrane helix</keyword>
<evidence type="ECO:0000313" key="7">
    <source>
        <dbReference type="Proteomes" id="UP000799640"/>
    </source>
</evidence>
<proteinExistence type="inferred from homology"/>
<dbReference type="GO" id="GO:0016491">
    <property type="term" value="F:oxidoreductase activity"/>
    <property type="evidence" value="ECO:0007669"/>
    <property type="project" value="UniProtKB-KW"/>
</dbReference>
<dbReference type="Pfam" id="PF11807">
    <property type="entry name" value="UstYa"/>
    <property type="match status" value="1"/>
</dbReference>
<keyword evidence="2" id="KW-0560">Oxidoreductase</keyword>
<dbReference type="OrthoDB" id="3687641at2759"/>
<dbReference type="PANTHER" id="PTHR33365">
    <property type="entry name" value="YALI0B05434P"/>
    <property type="match status" value="1"/>
</dbReference>
<evidence type="ECO:0008006" key="8">
    <source>
        <dbReference type="Google" id="ProtNLM"/>
    </source>
</evidence>
<gene>
    <name evidence="6" type="ORF">EJ06DRAFT_549053</name>
</gene>
<evidence type="ECO:0000313" key="6">
    <source>
        <dbReference type="EMBL" id="KAF2400333.1"/>
    </source>
</evidence>
<keyword evidence="7" id="KW-1185">Reference proteome</keyword>
<sequence length="297" mass="34002">MPSIFHKPSARHASASDDDMPYSPVERQDMTFDDENKPLSGGYNGSSSTDRGHMEGGMGTHELYALNRSLRRNNLLLKVLVGLVAVLLVIRMFFDGRGVYKEWKGEKGKPKTPVPEIGFRRTMFEKNEIYSSRPTPETDKAWDDLLPPGRGFVFVSDWKKYDLPAGEETPWGTIYSVAVFHQMHCLGQLRRFTWLFLDSIVKNDTEVQESVRHMFTKLDHADHLHHCFDYLRQTIQCGGDMSLEWPRTEADGRRFAVDGWGIPHQCRNWDAIMEYMDKNHFNNSMVAEIAPLVGSSG</sequence>
<keyword evidence="5" id="KW-0812">Transmembrane</keyword>
<feature type="region of interest" description="Disordered" evidence="4">
    <location>
        <begin position="1"/>
        <end position="55"/>
    </location>
</feature>
<dbReference type="EMBL" id="ML996695">
    <property type="protein sequence ID" value="KAF2400333.1"/>
    <property type="molecule type" value="Genomic_DNA"/>
</dbReference>
<dbReference type="Proteomes" id="UP000799640">
    <property type="component" value="Unassembled WGS sequence"/>
</dbReference>
<evidence type="ECO:0000256" key="3">
    <source>
        <dbReference type="ARBA" id="ARBA00035112"/>
    </source>
</evidence>
<dbReference type="PANTHER" id="PTHR33365:SF11">
    <property type="entry name" value="TAT PATHWAY SIGNAL SEQUENCE"/>
    <property type="match status" value="1"/>
</dbReference>
<dbReference type="GO" id="GO:0043386">
    <property type="term" value="P:mycotoxin biosynthetic process"/>
    <property type="evidence" value="ECO:0007669"/>
    <property type="project" value="InterPro"/>
</dbReference>
<name>A0A6G1HW99_9PEZI</name>
<accession>A0A6G1HW99</accession>
<organism evidence="6 7">
    <name type="scientific">Trichodelitschia bisporula</name>
    <dbReference type="NCBI Taxonomy" id="703511"/>
    <lineage>
        <taxon>Eukaryota</taxon>
        <taxon>Fungi</taxon>
        <taxon>Dikarya</taxon>
        <taxon>Ascomycota</taxon>
        <taxon>Pezizomycotina</taxon>
        <taxon>Dothideomycetes</taxon>
        <taxon>Dothideomycetes incertae sedis</taxon>
        <taxon>Phaeotrichales</taxon>
        <taxon>Phaeotrichaceae</taxon>
        <taxon>Trichodelitschia</taxon>
    </lineage>
</organism>
<reference evidence="6" key="1">
    <citation type="journal article" date="2020" name="Stud. Mycol.">
        <title>101 Dothideomycetes genomes: a test case for predicting lifestyles and emergence of pathogens.</title>
        <authorList>
            <person name="Haridas S."/>
            <person name="Albert R."/>
            <person name="Binder M."/>
            <person name="Bloem J."/>
            <person name="Labutti K."/>
            <person name="Salamov A."/>
            <person name="Andreopoulos B."/>
            <person name="Baker S."/>
            <person name="Barry K."/>
            <person name="Bills G."/>
            <person name="Bluhm B."/>
            <person name="Cannon C."/>
            <person name="Castanera R."/>
            <person name="Culley D."/>
            <person name="Daum C."/>
            <person name="Ezra D."/>
            <person name="Gonzalez J."/>
            <person name="Henrissat B."/>
            <person name="Kuo A."/>
            <person name="Liang C."/>
            <person name="Lipzen A."/>
            <person name="Lutzoni F."/>
            <person name="Magnuson J."/>
            <person name="Mondo S."/>
            <person name="Nolan M."/>
            <person name="Ohm R."/>
            <person name="Pangilinan J."/>
            <person name="Park H.-J."/>
            <person name="Ramirez L."/>
            <person name="Alfaro M."/>
            <person name="Sun H."/>
            <person name="Tritt A."/>
            <person name="Yoshinaga Y."/>
            <person name="Zwiers L.-H."/>
            <person name="Turgeon B."/>
            <person name="Goodwin S."/>
            <person name="Spatafora J."/>
            <person name="Crous P."/>
            <person name="Grigoriev I."/>
        </authorList>
    </citation>
    <scope>NUCLEOTIDE SEQUENCE</scope>
    <source>
        <strain evidence="6">CBS 262.69</strain>
    </source>
</reference>
<keyword evidence="5" id="KW-0472">Membrane</keyword>
<feature type="compositionally biased region" description="Basic and acidic residues" evidence="4">
    <location>
        <begin position="26"/>
        <end position="37"/>
    </location>
</feature>
<dbReference type="InterPro" id="IPR021765">
    <property type="entry name" value="UstYa-like"/>
</dbReference>
<evidence type="ECO:0000256" key="2">
    <source>
        <dbReference type="ARBA" id="ARBA00023002"/>
    </source>
</evidence>
<feature type="transmembrane region" description="Helical" evidence="5">
    <location>
        <begin position="75"/>
        <end position="94"/>
    </location>
</feature>
<evidence type="ECO:0000256" key="5">
    <source>
        <dbReference type="SAM" id="Phobius"/>
    </source>
</evidence>